<reference evidence="2" key="1">
    <citation type="submission" date="2019-08" db="EMBL/GenBank/DDBJ databases">
        <title>The improved chromosome-level genome for the pearl oyster Pinctada fucata martensii using PacBio sequencing and Hi-C.</title>
        <authorList>
            <person name="Zheng Z."/>
        </authorList>
    </citation>
    <scope>NUCLEOTIDE SEQUENCE</scope>
    <source>
        <strain evidence="2">ZZ-2019</strain>
        <tissue evidence="2">Adductor muscle</tissue>
    </source>
</reference>
<dbReference type="EMBL" id="VSWD01000007">
    <property type="protein sequence ID" value="KAK3097240.1"/>
    <property type="molecule type" value="Genomic_DNA"/>
</dbReference>
<gene>
    <name evidence="2" type="ORF">FSP39_007922</name>
</gene>
<organism evidence="2 3">
    <name type="scientific">Pinctada imbricata</name>
    <name type="common">Atlantic pearl-oyster</name>
    <name type="synonym">Pinctada martensii</name>
    <dbReference type="NCBI Taxonomy" id="66713"/>
    <lineage>
        <taxon>Eukaryota</taxon>
        <taxon>Metazoa</taxon>
        <taxon>Spiralia</taxon>
        <taxon>Lophotrochozoa</taxon>
        <taxon>Mollusca</taxon>
        <taxon>Bivalvia</taxon>
        <taxon>Autobranchia</taxon>
        <taxon>Pteriomorphia</taxon>
        <taxon>Pterioida</taxon>
        <taxon>Pterioidea</taxon>
        <taxon>Pteriidae</taxon>
        <taxon>Pinctada</taxon>
    </lineage>
</organism>
<evidence type="ECO:0000313" key="2">
    <source>
        <dbReference type="EMBL" id="KAK3097240.1"/>
    </source>
</evidence>
<evidence type="ECO:0000256" key="1">
    <source>
        <dbReference type="SAM" id="MobiDB-lite"/>
    </source>
</evidence>
<dbReference type="AlphaFoldDB" id="A0AA88Y835"/>
<evidence type="ECO:0000313" key="3">
    <source>
        <dbReference type="Proteomes" id="UP001186944"/>
    </source>
</evidence>
<name>A0AA88Y835_PINIB</name>
<feature type="region of interest" description="Disordered" evidence="1">
    <location>
        <begin position="1"/>
        <end position="24"/>
    </location>
</feature>
<sequence length="168" mass="19931">MKEQERLAMEHKKRLEEEKKNRQHVTESFRYSVAMEELMSDDKVKKVIASKHTVSKVTKSEDGREIRIMGPAVLTSVNKADLEEIIHKRRTRRFTTAIMKERNPTLVRVRTRNSVASYHPQRKNEADKRTNQEQRMNNYRRQISSRLILPTITETDRRAQRINIKAMS</sequence>
<keyword evidence="3" id="KW-1185">Reference proteome</keyword>
<dbReference type="Proteomes" id="UP001186944">
    <property type="component" value="Unassembled WGS sequence"/>
</dbReference>
<protein>
    <submittedName>
        <fullName evidence="2">Uncharacterized protein</fullName>
    </submittedName>
</protein>
<comment type="caution">
    <text evidence="2">The sequence shown here is derived from an EMBL/GenBank/DDBJ whole genome shotgun (WGS) entry which is preliminary data.</text>
</comment>
<proteinExistence type="predicted"/>
<accession>A0AA88Y835</accession>